<comment type="caution">
    <text evidence="1">The sequence shown here is derived from an EMBL/GenBank/DDBJ whole genome shotgun (WGS) entry which is preliminary data.</text>
</comment>
<dbReference type="OrthoDB" id="9995831at2759"/>
<dbReference type="EMBL" id="MCGO01000003">
    <property type="protein sequence ID" value="ORY52294.1"/>
    <property type="molecule type" value="Genomic_DNA"/>
</dbReference>
<accession>A0A1Y2CZJ7</accession>
<organism evidence="1 2">
    <name type="scientific">Rhizoclosmatium globosum</name>
    <dbReference type="NCBI Taxonomy" id="329046"/>
    <lineage>
        <taxon>Eukaryota</taxon>
        <taxon>Fungi</taxon>
        <taxon>Fungi incertae sedis</taxon>
        <taxon>Chytridiomycota</taxon>
        <taxon>Chytridiomycota incertae sedis</taxon>
        <taxon>Chytridiomycetes</taxon>
        <taxon>Chytridiales</taxon>
        <taxon>Chytriomycetaceae</taxon>
        <taxon>Rhizoclosmatium</taxon>
    </lineage>
</organism>
<dbReference type="Proteomes" id="UP000193642">
    <property type="component" value="Unassembled WGS sequence"/>
</dbReference>
<sequence length="193" mass="21430">MAFVTPLRSTASQASASNPLARSCVEKAKEIHASVYSTWKHFKLRQQSTSREHKASVISAYYAPRSTFNDPLVSVQGLHAVTQQLMFIALFPAVKSRISHVSWTHLGTGEPEPGLSESGCRTELVVIDAVVTFTLVPFLPQYLSNITLRILTHLTFDASGRVISHEDVWSFSEALGSAFNGSENKWIRVDYFD</sequence>
<keyword evidence="2" id="KW-1185">Reference proteome</keyword>
<gene>
    <name evidence="1" type="ORF">BCR33DRAFT_733050</name>
</gene>
<proteinExistence type="predicted"/>
<evidence type="ECO:0000313" key="2">
    <source>
        <dbReference type="Proteomes" id="UP000193642"/>
    </source>
</evidence>
<reference evidence="1 2" key="1">
    <citation type="submission" date="2016-07" db="EMBL/GenBank/DDBJ databases">
        <title>Pervasive Adenine N6-methylation of Active Genes in Fungi.</title>
        <authorList>
            <consortium name="DOE Joint Genome Institute"/>
            <person name="Mondo S.J."/>
            <person name="Dannebaum R.O."/>
            <person name="Kuo R.C."/>
            <person name="Labutti K."/>
            <person name="Haridas S."/>
            <person name="Kuo A."/>
            <person name="Salamov A."/>
            <person name="Ahrendt S.R."/>
            <person name="Lipzen A."/>
            <person name="Sullivan W."/>
            <person name="Andreopoulos W.B."/>
            <person name="Clum A."/>
            <person name="Lindquist E."/>
            <person name="Daum C."/>
            <person name="Ramamoorthy G.K."/>
            <person name="Gryganskyi A."/>
            <person name="Culley D."/>
            <person name="Magnuson J.K."/>
            <person name="James T.Y."/>
            <person name="O'Malley M.A."/>
            <person name="Stajich J.E."/>
            <person name="Spatafora J.W."/>
            <person name="Visel A."/>
            <person name="Grigoriev I.V."/>
        </authorList>
    </citation>
    <scope>NUCLEOTIDE SEQUENCE [LARGE SCALE GENOMIC DNA]</scope>
    <source>
        <strain evidence="1 2">JEL800</strain>
    </source>
</reference>
<name>A0A1Y2CZJ7_9FUNG</name>
<protein>
    <submittedName>
        <fullName evidence="1">Uncharacterized protein</fullName>
    </submittedName>
</protein>
<evidence type="ECO:0000313" key="1">
    <source>
        <dbReference type="EMBL" id="ORY52294.1"/>
    </source>
</evidence>
<dbReference type="AlphaFoldDB" id="A0A1Y2CZJ7"/>